<dbReference type="AlphaFoldDB" id="A0A8B9F2D1"/>
<name>A0A8B9F2D1_9PSIT</name>
<comment type="pathway">
    <text evidence="1 5">Pyrimidine metabolism; dUMP biosynthesis; dUMP from dCTP (dUTP route): step 2/2.</text>
</comment>
<dbReference type="GO" id="GO:0046081">
    <property type="term" value="P:dUTP catabolic process"/>
    <property type="evidence" value="ECO:0007669"/>
    <property type="project" value="UniProtKB-UniRule"/>
</dbReference>
<dbReference type="GO" id="GO:0006226">
    <property type="term" value="P:dUMP biosynthetic process"/>
    <property type="evidence" value="ECO:0007669"/>
    <property type="project" value="UniProtKB-UniRule"/>
</dbReference>
<feature type="domain" description="dUTPase-like" evidence="6">
    <location>
        <begin position="126"/>
        <end position="220"/>
    </location>
</feature>
<dbReference type="EC" id="3.6.1.23" evidence="5"/>
<organism evidence="7 8">
    <name type="scientific">Amazona collaria</name>
    <name type="common">yellow-billed parrot</name>
    <dbReference type="NCBI Taxonomy" id="241587"/>
    <lineage>
        <taxon>Eukaryota</taxon>
        <taxon>Metazoa</taxon>
        <taxon>Chordata</taxon>
        <taxon>Craniata</taxon>
        <taxon>Vertebrata</taxon>
        <taxon>Euteleostomi</taxon>
        <taxon>Archelosauria</taxon>
        <taxon>Archosauria</taxon>
        <taxon>Dinosauria</taxon>
        <taxon>Saurischia</taxon>
        <taxon>Theropoda</taxon>
        <taxon>Coelurosauria</taxon>
        <taxon>Aves</taxon>
        <taxon>Neognathae</taxon>
        <taxon>Neoaves</taxon>
        <taxon>Telluraves</taxon>
        <taxon>Australaves</taxon>
        <taxon>Psittaciformes</taxon>
        <taxon>Psittacidae</taxon>
        <taxon>Amazona</taxon>
    </lineage>
</organism>
<evidence type="ECO:0000259" key="6">
    <source>
        <dbReference type="Pfam" id="PF00692"/>
    </source>
</evidence>
<evidence type="ECO:0000256" key="4">
    <source>
        <dbReference type="ARBA" id="ARBA00023080"/>
    </source>
</evidence>
<dbReference type="SUPFAM" id="SSF51283">
    <property type="entry name" value="dUTPase-like"/>
    <property type="match status" value="1"/>
</dbReference>
<dbReference type="InterPro" id="IPR008181">
    <property type="entry name" value="dUTPase"/>
</dbReference>
<dbReference type="PANTHER" id="PTHR11241:SF0">
    <property type="entry name" value="DEOXYURIDINE 5'-TRIPHOSPHATE NUCLEOTIDOHYDROLASE"/>
    <property type="match status" value="1"/>
</dbReference>
<reference evidence="7" key="2">
    <citation type="submission" date="2025-09" db="UniProtKB">
        <authorList>
            <consortium name="Ensembl"/>
        </authorList>
    </citation>
    <scope>IDENTIFICATION</scope>
</reference>
<keyword evidence="4 5" id="KW-0546">Nucleotide metabolism</keyword>
<comment type="catalytic activity">
    <reaction evidence="5">
        <text>dUTP + H2O = dUMP + diphosphate + H(+)</text>
        <dbReference type="Rhea" id="RHEA:10248"/>
        <dbReference type="ChEBI" id="CHEBI:15377"/>
        <dbReference type="ChEBI" id="CHEBI:15378"/>
        <dbReference type="ChEBI" id="CHEBI:33019"/>
        <dbReference type="ChEBI" id="CHEBI:61555"/>
        <dbReference type="ChEBI" id="CHEBI:246422"/>
        <dbReference type="EC" id="3.6.1.23"/>
    </reaction>
</comment>
<evidence type="ECO:0000313" key="7">
    <source>
        <dbReference type="Ensembl" id="ENSACOP00000003372.1"/>
    </source>
</evidence>
<comment type="function">
    <text evidence="5">Involved in nucleotide metabolism via production of dUMP, the immediate precursor of thymidine nucleotides, and decreases the intracellular concentration of dUTP so that uracil cannot be incorporated into DNA.</text>
</comment>
<dbReference type="InterPro" id="IPR033704">
    <property type="entry name" value="dUTPase_trimeric"/>
</dbReference>
<keyword evidence="5" id="KW-0460">Magnesium</keyword>
<comment type="similarity">
    <text evidence="2 5">Belongs to the dUTPase family.</text>
</comment>
<proteinExistence type="inferred from homology"/>
<dbReference type="Pfam" id="PF00692">
    <property type="entry name" value="dUTPase"/>
    <property type="match status" value="1"/>
</dbReference>
<dbReference type="Ensembl" id="ENSACOT00000003491.1">
    <property type="protein sequence ID" value="ENSACOP00000003372.1"/>
    <property type="gene ID" value="ENSACOG00000002364.1"/>
</dbReference>
<protein>
    <recommendedName>
        <fullName evidence="5">Deoxyuridine 5'-triphosphate nucleotidohydrolase</fullName>
        <shortName evidence="5">dUTPase</shortName>
        <ecNumber evidence="5">3.6.1.23</ecNumber>
    </recommendedName>
    <alternativeName>
        <fullName evidence="5">dUTP pyrophosphatase</fullName>
    </alternativeName>
</protein>
<evidence type="ECO:0000256" key="1">
    <source>
        <dbReference type="ARBA" id="ARBA00005142"/>
    </source>
</evidence>
<evidence type="ECO:0000256" key="3">
    <source>
        <dbReference type="ARBA" id="ARBA00022801"/>
    </source>
</evidence>
<dbReference type="CDD" id="cd07557">
    <property type="entry name" value="trimeric_dUTPase"/>
    <property type="match status" value="1"/>
</dbReference>
<keyword evidence="3 5" id="KW-0378">Hydrolase</keyword>
<keyword evidence="8" id="KW-1185">Reference proteome</keyword>
<dbReference type="UniPathway" id="UPA00610">
    <property type="reaction ID" value="UER00666"/>
</dbReference>
<accession>A0A8B9F2D1</accession>
<dbReference type="GO" id="GO:0004170">
    <property type="term" value="F:dUTP diphosphatase activity"/>
    <property type="evidence" value="ECO:0007669"/>
    <property type="project" value="UniProtKB-UniRule"/>
</dbReference>
<evidence type="ECO:0000313" key="8">
    <source>
        <dbReference type="Proteomes" id="UP000694522"/>
    </source>
</evidence>
<keyword evidence="5" id="KW-0479">Metal-binding</keyword>
<dbReference type="Proteomes" id="UP000694522">
    <property type="component" value="Unplaced"/>
</dbReference>
<sequence length="222" mass="24317">MRSSWRESHLQVGPGPQNLPCLPTYTAKDHTTYSKRATELRNITRANLANGLYRSSGGPSGLSICMYSKLNHLPEALQILNNRPIGKMETPLMRMTTPNLQIKPLTVAETLTYWEIMEGALAPYRATLDAAGLYSLQMHSLNIRGICVIDTGIGVYIPSGYFGLIAPRPALAIKGIQILGGITDSDYQGEIKVILLNSGDQDILIQTGDHVAQMLILPVLKM</sequence>
<dbReference type="Gene3D" id="2.70.40.10">
    <property type="match status" value="1"/>
</dbReference>
<dbReference type="PANTHER" id="PTHR11241">
    <property type="entry name" value="DEOXYURIDINE 5'-TRIPHOSPHATE NUCLEOTIDOHYDROLASE"/>
    <property type="match status" value="1"/>
</dbReference>
<evidence type="ECO:0000256" key="2">
    <source>
        <dbReference type="ARBA" id="ARBA00006581"/>
    </source>
</evidence>
<evidence type="ECO:0000256" key="5">
    <source>
        <dbReference type="RuleBase" id="RU367024"/>
    </source>
</evidence>
<reference evidence="7" key="1">
    <citation type="submission" date="2025-08" db="UniProtKB">
        <authorList>
            <consortium name="Ensembl"/>
        </authorList>
    </citation>
    <scope>IDENTIFICATION</scope>
</reference>
<comment type="cofactor">
    <cofactor evidence="5">
        <name>Mg(2+)</name>
        <dbReference type="ChEBI" id="CHEBI:18420"/>
    </cofactor>
</comment>
<dbReference type="InterPro" id="IPR029054">
    <property type="entry name" value="dUTPase-like"/>
</dbReference>
<dbReference type="InterPro" id="IPR036157">
    <property type="entry name" value="dUTPase-like_sf"/>
</dbReference>
<dbReference type="GO" id="GO:0000287">
    <property type="term" value="F:magnesium ion binding"/>
    <property type="evidence" value="ECO:0007669"/>
    <property type="project" value="UniProtKB-UniRule"/>
</dbReference>